<sequence>MVLGIAMIATTIPTIFGLNEASNAMRDREKNTKESARKTRFSLCAVCDASEGSLHERQQVHNSQVYLGRDRKLYITKHPSPSMVPFNGHLYHHPDFEEDNLSGLISMSAEDNPLARWVFLDSETDEVRWGGKEDTEGHVCGPFDLTADDAYLALDDMQRWMAVQLTKDPAAQSGESYEIQDSVWRLYFDRRETEGNDLPAGSRTMKIFLRRVPAEC</sequence>
<accession>A0ABR4FYQ0</accession>
<gene>
    <name evidence="1" type="ORF">BJX66DRAFT_340291</name>
</gene>
<evidence type="ECO:0000313" key="1">
    <source>
        <dbReference type="EMBL" id="KAL2788366.1"/>
    </source>
</evidence>
<name>A0ABR4FYQ0_9EURO</name>
<evidence type="ECO:0000313" key="2">
    <source>
        <dbReference type="Proteomes" id="UP001610563"/>
    </source>
</evidence>
<dbReference type="EMBL" id="JBFTWV010000080">
    <property type="protein sequence ID" value="KAL2788366.1"/>
    <property type="molecule type" value="Genomic_DNA"/>
</dbReference>
<dbReference type="PANTHER" id="PTHR38049:SF2">
    <property type="entry name" value="RICIN B LECTIN DOMAIN-CONTAINING PROTEIN"/>
    <property type="match status" value="1"/>
</dbReference>
<protein>
    <submittedName>
        <fullName evidence="1">Uncharacterized protein</fullName>
    </submittedName>
</protein>
<reference evidence="1 2" key="1">
    <citation type="submission" date="2024-07" db="EMBL/GenBank/DDBJ databases">
        <title>Section-level genome sequencing and comparative genomics of Aspergillus sections Usti and Cavernicolus.</title>
        <authorList>
            <consortium name="Lawrence Berkeley National Laboratory"/>
            <person name="Nybo J.L."/>
            <person name="Vesth T.C."/>
            <person name="Theobald S."/>
            <person name="Frisvad J.C."/>
            <person name="Larsen T.O."/>
            <person name="Kjaerboelling I."/>
            <person name="Rothschild-Mancinelli K."/>
            <person name="Lyhne E.K."/>
            <person name="Kogle M.E."/>
            <person name="Barry K."/>
            <person name="Clum A."/>
            <person name="Na H."/>
            <person name="Ledsgaard L."/>
            <person name="Lin J."/>
            <person name="Lipzen A."/>
            <person name="Kuo A."/>
            <person name="Riley R."/>
            <person name="Mondo S."/>
            <person name="Labutti K."/>
            <person name="Haridas S."/>
            <person name="Pangalinan J."/>
            <person name="Salamov A.A."/>
            <person name="Simmons B.A."/>
            <person name="Magnuson J.K."/>
            <person name="Chen J."/>
            <person name="Drula E."/>
            <person name="Henrissat B."/>
            <person name="Wiebenga A."/>
            <person name="Lubbers R.J."/>
            <person name="Gomes A.C."/>
            <person name="Makela M.R."/>
            <person name="Stajich J."/>
            <person name="Grigoriev I.V."/>
            <person name="Mortensen U.H."/>
            <person name="De Vries R.P."/>
            <person name="Baker S.E."/>
            <person name="Andersen M.R."/>
        </authorList>
    </citation>
    <scope>NUCLEOTIDE SEQUENCE [LARGE SCALE GENOMIC DNA]</scope>
    <source>
        <strain evidence="1 2">CBS 209.92</strain>
    </source>
</reference>
<dbReference type="Proteomes" id="UP001610563">
    <property type="component" value="Unassembled WGS sequence"/>
</dbReference>
<proteinExistence type="predicted"/>
<comment type="caution">
    <text evidence="1">The sequence shown here is derived from an EMBL/GenBank/DDBJ whole genome shotgun (WGS) entry which is preliminary data.</text>
</comment>
<keyword evidence="2" id="KW-1185">Reference proteome</keyword>
<dbReference type="PANTHER" id="PTHR38049">
    <property type="entry name" value="RICIN B LECTIN DOMAIN-CONTAINING PROTEIN"/>
    <property type="match status" value="1"/>
</dbReference>
<organism evidence="1 2">
    <name type="scientific">Aspergillus keveii</name>
    <dbReference type="NCBI Taxonomy" id="714993"/>
    <lineage>
        <taxon>Eukaryota</taxon>
        <taxon>Fungi</taxon>
        <taxon>Dikarya</taxon>
        <taxon>Ascomycota</taxon>
        <taxon>Pezizomycotina</taxon>
        <taxon>Eurotiomycetes</taxon>
        <taxon>Eurotiomycetidae</taxon>
        <taxon>Eurotiales</taxon>
        <taxon>Aspergillaceae</taxon>
        <taxon>Aspergillus</taxon>
        <taxon>Aspergillus subgen. Nidulantes</taxon>
    </lineage>
</organism>